<dbReference type="Pfam" id="PF09837">
    <property type="entry name" value="DUF2064"/>
    <property type="match status" value="1"/>
</dbReference>
<dbReference type="InterPro" id="IPR018641">
    <property type="entry name" value="Trfase_1_rSAM/seldom-assoc"/>
</dbReference>
<sequence length="230" mass="25475">MDEIALVLLCKRPVLGFSKQRLAASIGIERTHQIAQALLACALEDAKNWNNLVVIAPASEEDHDWATTLLPSSKAVWIQPQAIGNLGKRLSELDCKLRNKGLKQLVYIGSDAPSLTKNDYTDCRIALQHHDAVLVPATNGGIALMANCTPWPVLTDLPWSTDQLSTALIDYCRRAGQSIAIMEQRSAIDKLEDCLKLITLLQHDLRSARRQLRALVCAIAYTLQNRPARF</sequence>
<reference evidence="3" key="1">
    <citation type="submission" date="2015-05" db="EMBL/GenBank/DDBJ databases">
        <title>Draft genome of Nitrosomonas communis strain Nm2.</title>
        <authorList>
            <person name="Kozlowski J.A."/>
            <person name="Kits K.D."/>
            <person name="Stein L.Y."/>
        </authorList>
    </citation>
    <scope>NUCLEOTIDE SEQUENCE [LARGE SCALE GENOMIC DNA]</scope>
    <source>
        <strain evidence="3">Nm2</strain>
    </source>
</reference>
<dbReference type="EMBL" id="VNHT01000043">
    <property type="protein sequence ID" value="TYP82948.1"/>
    <property type="molecule type" value="Genomic_DNA"/>
</dbReference>
<evidence type="ECO:0000313" key="2">
    <source>
        <dbReference type="EMBL" id="TYP82948.1"/>
    </source>
</evidence>
<protein>
    <recommendedName>
        <fullName evidence="5">DUF2064 domain-containing protein</fullName>
    </recommendedName>
</protein>
<name>A0A0F7KCN5_9PROT</name>
<dbReference type="SUPFAM" id="SSF53448">
    <property type="entry name" value="Nucleotide-diphospho-sugar transferases"/>
    <property type="match status" value="1"/>
</dbReference>
<dbReference type="OrthoDB" id="9798250at2"/>
<accession>A0A0F7KCN5</accession>
<dbReference type="RefSeq" id="WP_046849409.1">
    <property type="nucleotide sequence ID" value="NZ_CP011451.1"/>
</dbReference>
<reference evidence="2 4" key="3">
    <citation type="submission" date="2019-07" db="EMBL/GenBank/DDBJ databases">
        <title>Active sludge and wastewater microbial communities from Klosterneuburg, Austria.</title>
        <authorList>
            <person name="Wagner M."/>
        </authorList>
    </citation>
    <scope>NUCLEOTIDE SEQUENCE [LARGE SCALE GENOMIC DNA]</scope>
    <source>
        <strain evidence="2 4">Nm2</strain>
    </source>
</reference>
<evidence type="ECO:0008006" key="5">
    <source>
        <dbReference type="Google" id="ProtNLM"/>
    </source>
</evidence>
<dbReference type="InterPro" id="IPR029044">
    <property type="entry name" value="Nucleotide-diphossugar_trans"/>
</dbReference>
<dbReference type="EMBL" id="CP011451">
    <property type="protein sequence ID" value="AKH37321.1"/>
    <property type="molecule type" value="Genomic_DNA"/>
</dbReference>
<dbReference type="PANTHER" id="PTHR36529:SF1">
    <property type="entry name" value="GLYCOSYLTRANSFERASE"/>
    <property type="match status" value="1"/>
</dbReference>
<dbReference type="Proteomes" id="UP000034156">
    <property type="component" value="Chromosome"/>
</dbReference>
<keyword evidence="3" id="KW-1185">Reference proteome</keyword>
<dbReference type="Proteomes" id="UP000324176">
    <property type="component" value="Unassembled WGS sequence"/>
</dbReference>
<evidence type="ECO:0000313" key="3">
    <source>
        <dbReference type="Proteomes" id="UP000034156"/>
    </source>
</evidence>
<proteinExistence type="predicted"/>
<dbReference type="PATRIC" id="fig|44574.3.peg.1228"/>
<organism evidence="1 3">
    <name type="scientific">Nitrosomonas communis</name>
    <dbReference type="NCBI Taxonomy" id="44574"/>
    <lineage>
        <taxon>Bacteria</taxon>
        <taxon>Pseudomonadati</taxon>
        <taxon>Pseudomonadota</taxon>
        <taxon>Betaproteobacteria</taxon>
        <taxon>Nitrosomonadales</taxon>
        <taxon>Nitrosomonadaceae</taxon>
        <taxon>Nitrosomonas</taxon>
    </lineage>
</organism>
<evidence type="ECO:0000313" key="1">
    <source>
        <dbReference type="EMBL" id="AKH37321.1"/>
    </source>
</evidence>
<reference evidence="1 3" key="2">
    <citation type="journal article" date="2016" name="Genome Announc.">
        <title>Genome Sequence of Nitrosomonas communis Strain Nm2, a Mesophilic Ammonia-Oxidizing Bacterium Isolated from Mediterranean Soil.</title>
        <authorList>
            <person name="Kozlowski J.A."/>
            <person name="Kits K.D."/>
            <person name="Stein L.Y."/>
        </authorList>
    </citation>
    <scope>NUCLEOTIDE SEQUENCE [LARGE SCALE GENOMIC DNA]</scope>
    <source>
        <strain evidence="1 3">Nm2</strain>
    </source>
</reference>
<gene>
    <name evidence="1" type="ORF">AAW31_05085</name>
    <name evidence="2" type="ORF">BCL69_10439</name>
</gene>
<evidence type="ECO:0000313" key="4">
    <source>
        <dbReference type="Proteomes" id="UP000324176"/>
    </source>
</evidence>
<dbReference type="PANTHER" id="PTHR36529">
    <property type="entry name" value="SLL1095 PROTEIN"/>
    <property type="match status" value="1"/>
</dbReference>
<dbReference type="KEGG" id="nco:AAW31_05085"/>
<dbReference type="Gene3D" id="3.90.550.10">
    <property type="entry name" value="Spore Coat Polysaccharide Biosynthesis Protein SpsA, Chain A"/>
    <property type="match status" value="1"/>
</dbReference>
<dbReference type="AlphaFoldDB" id="A0A0F7KCN5"/>